<organism evidence="2 3">
    <name type="scientific">Clostridium botulinum C/D str. DC5</name>
    <dbReference type="NCBI Taxonomy" id="1443128"/>
    <lineage>
        <taxon>Bacteria</taxon>
        <taxon>Bacillati</taxon>
        <taxon>Bacillota</taxon>
        <taxon>Clostridia</taxon>
        <taxon>Eubacteriales</taxon>
        <taxon>Clostridiaceae</taxon>
        <taxon>Clostridium</taxon>
    </lineage>
</organism>
<dbReference type="AlphaFoldDB" id="A0A0A0I1C0"/>
<gene>
    <name evidence="2" type="ORF">Z955_14955</name>
</gene>
<accession>A0A0A0I1C0</accession>
<dbReference type="Proteomes" id="UP000030014">
    <property type="component" value="Unassembled WGS sequence"/>
</dbReference>
<keyword evidence="1" id="KW-0812">Transmembrane</keyword>
<evidence type="ECO:0000313" key="3">
    <source>
        <dbReference type="Proteomes" id="UP000030014"/>
    </source>
</evidence>
<name>A0A0A0I1C0_CLOBO</name>
<dbReference type="EMBL" id="JDRY01000169">
    <property type="protein sequence ID" value="KGM93445.1"/>
    <property type="molecule type" value="Genomic_DNA"/>
</dbReference>
<reference evidence="2 3" key="1">
    <citation type="submission" date="2014-01" db="EMBL/GenBank/DDBJ databases">
        <title>Plasmidome dynamics in the species complex Clostridium novyi sensu lato converts strains of independent lineages into distinctly different pathogens.</title>
        <authorList>
            <person name="Skarin H."/>
            <person name="Segerman B."/>
        </authorList>
    </citation>
    <scope>NUCLEOTIDE SEQUENCE [LARGE SCALE GENOMIC DNA]</scope>
    <source>
        <strain evidence="2 3">DC5</strain>
    </source>
</reference>
<comment type="caution">
    <text evidence="2">The sequence shown here is derived from an EMBL/GenBank/DDBJ whole genome shotgun (WGS) entry which is preliminary data.</text>
</comment>
<sequence>MEAIYPIKKHKNKPINNVNDSVTPLQSNIYLMKMSNFQSRLYSSIIDAFARLENTFNIDLSYKWFNLKNNIRSSVDLKFYRPLFNLQSKINICNKNLLELQAKPIKNSQALQSYMNQLNDITSKISAIDVPSSLNTFVCVENVLPSSINDFCNYVEDNLSKFDGDVIYKSQADLSNLSEIKSINFKYWLVLVVSVISMIILYSSKVVPSKTSDMDKQYYILVDNLLNNINRCLKYISIKTSTLNK</sequence>
<evidence type="ECO:0000313" key="2">
    <source>
        <dbReference type="EMBL" id="KGM93445.1"/>
    </source>
</evidence>
<keyword evidence="1" id="KW-0472">Membrane</keyword>
<proteinExistence type="predicted"/>
<feature type="transmembrane region" description="Helical" evidence="1">
    <location>
        <begin position="185"/>
        <end position="204"/>
    </location>
</feature>
<evidence type="ECO:0000256" key="1">
    <source>
        <dbReference type="SAM" id="Phobius"/>
    </source>
</evidence>
<protein>
    <submittedName>
        <fullName evidence="2">Uncharacterized protein</fullName>
    </submittedName>
</protein>
<dbReference type="RefSeq" id="WP_039260106.1">
    <property type="nucleotide sequence ID" value="NZ_JDRY01000169.1"/>
</dbReference>
<keyword evidence="1" id="KW-1133">Transmembrane helix</keyword>